<dbReference type="VEuPathDB" id="FungiDB:BD410DRAFT_715975"/>
<dbReference type="InterPro" id="IPR027417">
    <property type="entry name" value="P-loop_NTPase"/>
</dbReference>
<dbReference type="SMART" id="SM00382">
    <property type="entry name" value="AAA"/>
    <property type="match status" value="2"/>
</dbReference>
<evidence type="ECO:0000256" key="4">
    <source>
        <dbReference type="ARBA" id="ARBA00022840"/>
    </source>
</evidence>
<sequence length="1594" mass="173712">MTYASLFWRQLWALFVKNYIVFWKNRWKNVFRCFLMPVLWGSFIWASVSTSNVPNNFGIGSPVPIASLASKVDGSLALVWADGTGGNTFPTADQIMAQVTSGFSPKQLNAVRKVGSPSDIPFACQESLNDVSECYAAVAFNALPNSTNDSSALNYTIRADSSLYFVDVVAHKSDYEERVLPLQWAIDSAIIELRTGTQTPTPLEWPFTQETNKEQSIRTRLDFIKAIRNYFVIALFLNFVGISYHLAGLYAGERANLLTSHLQAMGLLDSARICSWHLSFSLLYLPGWIVTAVIWHFGIFTATNLGIMLLVHVLLGLSLSSYSLFLTAPFGKAPQLAAINSTFCAMLFAVLALFAKHVSNTTAFIYTVVFPPGFYIFAIRSIAGFELHRTSTSIHKGDPDHGLTLLPLMVAAVINIFLWPFLALLFERFLYDTSEPHGHMNSRLRFWRRSISESGDNFSRVPPNGTAISVRNLNKTYKSPWWHRKKSEIVAISDLTFSIPKFGIFVLLGSNGSGKSTALSIIGNLLSRTSGSIIFEGGARGPPRGTIGIVPQKNVHFPGLTCYQNMKVWSAVKRASGSPNEDIVQVLKDCDLENKIHEDAGTLSGGQKRKLQLAIGLVGGSELLLVDECTSGVDPLSRRALWRTLTSVRTERTVVLTTHFLDEADLLADQIAILASPGKLVAEGSPVSMKSSLGQGYSLQVSYHHKTPVEPSRRLLSRIHTISPSARIMSSSATGASFKLGSSDPVAVERILALVDAEMLPLGIASYDVRASSLEDIFLSLMKQHEKTNSPILGSGSDEKERGELGDISRKLVLTNGRPQSPLRQALTIFHKRAIVARRSWLTPLVAIVLAIVGSCVPSIFIKGHDKETCAPQFANPTALDSLYFPSSPLQGAINATQGNQILTTPPNIMSTIGQSASMLATLNVADNATFVSDIKQNFLNLSVGGISINANSGEALFAWEATPPGLTGPIMLNLASNILFNRALNATGRSSSLISANYQSFPSISSTSFVALEWVIIFGVAMAAFPAFFALYVANERRTSVKAMQMSNGLNNPVGLWLGHLLFDTVSTIIIATVITIVLAASGKGVHGLGFLWVIIVLYGIAATLCAYVVSLFLSPLAAFATVAAYQIVTYSCYILCDLLILTFAKPSKANHILSIANYAFLPIAPVNSVVRAALLSVNLFSLICDGSNPVTIKSMGTLGRFSGPIVYLIGFSVIFFVILIWHDSGSPFSRQTGRSRKRRRDSDSAHYEEDVIAETKSVAQTNDPLRILNVTKNFKKGGVNAVDNVSFGVQHDSVLALLGPNGAGKTTTFNIIRGDVVPTRGDVLIQGTSVITSPRAARLSLGVCPQFTAIDSHLTVREHLMIYGRLKGLNSGVELSENVEVLLNATALSQYADRLASKLSGGNQRKLSLAIALLGNPSVLLIDEFSTGVDAKMKRDMWGTLRTVASGKAVVITTHSMEEASALANKVGIIASKMLAVGSMESLAARYPIYEVHFSCRTRQDITRAQQLMARIPGARMADDVATRFEVPVDSERTLADLFRILNVKGDFSEYTVERVSLESIFLKVIKANNIAEEDKPSRNRRRRRWFCCWCC</sequence>
<dbReference type="InterPro" id="IPR003439">
    <property type="entry name" value="ABC_transporter-like_ATP-bd"/>
</dbReference>
<keyword evidence="1" id="KW-0813">Transport</keyword>
<feature type="transmembrane region" description="Helical" evidence="6">
    <location>
        <begin position="337"/>
        <end position="357"/>
    </location>
</feature>
<feature type="transmembrane region" description="Helical" evidence="6">
    <location>
        <begin position="841"/>
        <end position="862"/>
    </location>
</feature>
<dbReference type="PANTHER" id="PTHR19229">
    <property type="entry name" value="ATP-BINDING CASSETTE TRANSPORTER SUBFAMILY A ABCA"/>
    <property type="match status" value="1"/>
</dbReference>
<keyword evidence="2" id="KW-0677">Repeat</keyword>
<evidence type="ECO:0000256" key="5">
    <source>
        <dbReference type="SAM" id="MobiDB-lite"/>
    </source>
</evidence>
<reference evidence="8 9" key="1">
    <citation type="submission" date="2018-06" db="EMBL/GenBank/DDBJ databases">
        <title>A transcriptomic atlas of mushroom development highlights an independent origin of complex multicellularity.</title>
        <authorList>
            <consortium name="DOE Joint Genome Institute"/>
            <person name="Krizsan K."/>
            <person name="Almasi E."/>
            <person name="Merenyi Z."/>
            <person name="Sahu N."/>
            <person name="Viragh M."/>
            <person name="Koszo T."/>
            <person name="Mondo S."/>
            <person name="Kiss B."/>
            <person name="Balint B."/>
            <person name="Kues U."/>
            <person name="Barry K."/>
            <person name="Hegedus J.C."/>
            <person name="Henrissat B."/>
            <person name="Johnson J."/>
            <person name="Lipzen A."/>
            <person name="Ohm R."/>
            <person name="Nagy I."/>
            <person name="Pangilinan J."/>
            <person name="Yan J."/>
            <person name="Xiong Y."/>
            <person name="Grigoriev I.V."/>
            <person name="Hibbett D.S."/>
            <person name="Nagy L.G."/>
        </authorList>
    </citation>
    <scope>NUCLEOTIDE SEQUENCE [LARGE SCALE GENOMIC DNA]</scope>
    <source>
        <strain evidence="8 9">SZMC22713</strain>
    </source>
</reference>
<dbReference type="CDD" id="cd03263">
    <property type="entry name" value="ABC_subfamily_A"/>
    <property type="match status" value="2"/>
</dbReference>
<dbReference type="SUPFAM" id="SSF52540">
    <property type="entry name" value="P-loop containing nucleoside triphosphate hydrolases"/>
    <property type="match status" value="2"/>
</dbReference>
<feature type="transmembrane region" description="Helical" evidence="6">
    <location>
        <begin position="230"/>
        <end position="252"/>
    </location>
</feature>
<feature type="transmembrane region" description="Helical" evidence="6">
    <location>
        <begin position="1055"/>
        <end position="1080"/>
    </location>
</feature>
<evidence type="ECO:0000256" key="3">
    <source>
        <dbReference type="ARBA" id="ARBA00022741"/>
    </source>
</evidence>
<evidence type="ECO:0000259" key="7">
    <source>
        <dbReference type="PROSITE" id="PS50893"/>
    </source>
</evidence>
<dbReference type="GO" id="GO:0016887">
    <property type="term" value="F:ATP hydrolysis activity"/>
    <property type="evidence" value="ECO:0007669"/>
    <property type="project" value="InterPro"/>
</dbReference>
<dbReference type="GO" id="GO:0005524">
    <property type="term" value="F:ATP binding"/>
    <property type="evidence" value="ECO:0007669"/>
    <property type="project" value="UniProtKB-KW"/>
</dbReference>
<feature type="region of interest" description="Disordered" evidence="5">
    <location>
        <begin position="1230"/>
        <end position="1249"/>
    </location>
</feature>
<feature type="transmembrane region" description="Helical" evidence="6">
    <location>
        <begin position="1092"/>
        <end position="1115"/>
    </location>
</feature>
<feature type="transmembrane region" description="Helical" evidence="6">
    <location>
        <begin position="273"/>
        <end position="299"/>
    </location>
</feature>
<dbReference type="InterPro" id="IPR026082">
    <property type="entry name" value="ABCA"/>
</dbReference>
<protein>
    <submittedName>
        <fullName evidence="8">P-loop containing nucleoside triphosphate hydrolase protein</fullName>
    </submittedName>
</protein>
<feature type="transmembrane region" description="Helical" evidence="6">
    <location>
        <begin position="363"/>
        <end position="383"/>
    </location>
</feature>
<dbReference type="Gene3D" id="3.40.50.300">
    <property type="entry name" value="P-loop containing nucleotide triphosphate hydrolases"/>
    <property type="match status" value="2"/>
</dbReference>
<evidence type="ECO:0000313" key="9">
    <source>
        <dbReference type="Proteomes" id="UP000294933"/>
    </source>
</evidence>
<proteinExistence type="predicted"/>
<dbReference type="STRING" id="50990.A0A4Y7QH02"/>
<keyword evidence="9" id="KW-1185">Reference proteome</keyword>
<dbReference type="PROSITE" id="PS50893">
    <property type="entry name" value="ABC_TRANSPORTER_2"/>
    <property type="match status" value="2"/>
</dbReference>
<evidence type="ECO:0000256" key="6">
    <source>
        <dbReference type="SAM" id="Phobius"/>
    </source>
</evidence>
<dbReference type="GO" id="GO:0016020">
    <property type="term" value="C:membrane"/>
    <property type="evidence" value="ECO:0007669"/>
    <property type="project" value="InterPro"/>
</dbReference>
<feature type="transmembrane region" description="Helical" evidence="6">
    <location>
        <begin position="1121"/>
        <end position="1145"/>
    </location>
</feature>
<feature type="transmembrane region" description="Helical" evidence="6">
    <location>
        <begin position="1010"/>
        <end position="1035"/>
    </location>
</feature>
<evidence type="ECO:0000256" key="1">
    <source>
        <dbReference type="ARBA" id="ARBA00022448"/>
    </source>
</evidence>
<dbReference type="PANTHER" id="PTHR19229:SF36">
    <property type="entry name" value="ATP-BINDING CASSETTE SUB-FAMILY A MEMBER 2"/>
    <property type="match status" value="1"/>
</dbReference>
<dbReference type="GO" id="GO:0140359">
    <property type="term" value="F:ABC-type transporter activity"/>
    <property type="evidence" value="ECO:0007669"/>
    <property type="project" value="InterPro"/>
</dbReference>
<feature type="transmembrane region" description="Helical" evidence="6">
    <location>
        <begin position="305"/>
        <end position="325"/>
    </location>
</feature>
<keyword evidence="3" id="KW-0547">Nucleotide-binding</keyword>
<keyword evidence="4" id="KW-0067">ATP-binding</keyword>
<gene>
    <name evidence="8" type="ORF">BD410DRAFT_715975</name>
</gene>
<dbReference type="InterPro" id="IPR017871">
    <property type="entry name" value="ABC_transporter-like_CS"/>
</dbReference>
<feature type="transmembrane region" description="Helical" evidence="6">
    <location>
        <begin position="403"/>
        <end position="426"/>
    </location>
</feature>
<feature type="transmembrane region" description="Helical" evidence="6">
    <location>
        <begin position="1157"/>
        <end position="1183"/>
    </location>
</feature>
<dbReference type="InterPro" id="IPR003593">
    <property type="entry name" value="AAA+_ATPase"/>
</dbReference>
<dbReference type="Proteomes" id="UP000294933">
    <property type="component" value="Unassembled WGS sequence"/>
</dbReference>
<dbReference type="Pfam" id="PF00005">
    <property type="entry name" value="ABC_tran"/>
    <property type="match status" value="2"/>
</dbReference>
<dbReference type="PROSITE" id="PS00211">
    <property type="entry name" value="ABC_TRANSPORTER_1"/>
    <property type="match status" value="2"/>
</dbReference>
<evidence type="ECO:0000313" key="8">
    <source>
        <dbReference type="EMBL" id="TDL26382.1"/>
    </source>
</evidence>
<keyword evidence="8" id="KW-0378">Hydrolase</keyword>
<accession>A0A4Y7QH02</accession>
<keyword evidence="6" id="KW-0472">Membrane</keyword>
<keyword evidence="6" id="KW-0812">Transmembrane</keyword>
<feature type="transmembrane region" description="Helical" evidence="6">
    <location>
        <begin position="1203"/>
        <end position="1223"/>
    </location>
</feature>
<evidence type="ECO:0000256" key="2">
    <source>
        <dbReference type="ARBA" id="ARBA00022737"/>
    </source>
</evidence>
<feature type="domain" description="ABC transporter" evidence="7">
    <location>
        <begin position="468"/>
        <end position="702"/>
    </location>
</feature>
<keyword evidence="6" id="KW-1133">Transmembrane helix</keyword>
<organism evidence="8 9">
    <name type="scientific">Rickenella mellea</name>
    <dbReference type="NCBI Taxonomy" id="50990"/>
    <lineage>
        <taxon>Eukaryota</taxon>
        <taxon>Fungi</taxon>
        <taxon>Dikarya</taxon>
        <taxon>Basidiomycota</taxon>
        <taxon>Agaricomycotina</taxon>
        <taxon>Agaricomycetes</taxon>
        <taxon>Hymenochaetales</taxon>
        <taxon>Rickenellaceae</taxon>
        <taxon>Rickenella</taxon>
    </lineage>
</organism>
<feature type="domain" description="ABC transporter" evidence="7">
    <location>
        <begin position="1267"/>
        <end position="1498"/>
    </location>
</feature>
<dbReference type="EMBL" id="ML170161">
    <property type="protein sequence ID" value="TDL26382.1"/>
    <property type="molecule type" value="Genomic_DNA"/>
</dbReference>
<name>A0A4Y7QH02_9AGAM</name>
<dbReference type="OrthoDB" id="8061355at2759"/>
<dbReference type="GO" id="GO:0005319">
    <property type="term" value="F:lipid transporter activity"/>
    <property type="evidence" value="ECO:0007669"/>
    <property type="project" value="TreeGrafter"/>
</dbReference>